<dbReference type="InterPro" id="IPR050124">
    <property type="entry name" value="tRNA_CCA-adding_enzyme"/>
</dbReference>
<dbReference type="InterPro" id="IPR043519">
    <property type="entry name" value="NT_sf"/>
</dbReference>
<keyword evidence="10 11" id="KW-0694">RNA-binding</keyword>
<dbReference type="GO" id="GO:0004112">
    <property type="term" value="F:cyclic-nucleotide phosphodiesterase activity"/>
    <property type="evidence" value="ECO:0007669"/>
    <property type="project" value="UniProtKB-UniRule"/>
</dbReference>
<dbReference type="HAMAP" id="MF_01261">
    <property type="entry name" value="CCA_bact_type1"/>
    <property type="match status" value="1"/>
</dbReference>
<dbReference type="InterPro" id="IPR012006">
    <property type="entry name" value="CCA_bact"/>
</dbReference>
<keyword evidence="14" id="KW-1185">Reference proteome</keyword>
<dbReference type="GO" id="GO:0004810">
    <property type="term" value="F:CCA tRNA nucleotidyltransferase activity"/>
    <property type="evidence" value="ECO:0007669"/>
    <property type="project" value="UniProtKB-UniRule"/>
</dbReference>
<dbReference type="Pfam" id="PF01743">
    <property type="entry name" value="PolyA_pol"/>
    <property type="match status" value="1"/>
</dbReference>
<dbReference type="GO" id="GO:0000049">
    <property type="term" value="F:tRNA binding"/>
    <property type="evidence" value="ECO:0007669"/>
    <property type="project" value="UniProtKB-UniRule"/>
</dbReference>
<dbReference type="Proteomes" id="UP000027170">
    <property type="component" value="Unassembled WGS sequence"/>
</dbReference>
<dbReference type="GO" id="GO:0001680">
    <property type="term" value="P:tRNA 3'-terminal CCA addition"/>
    <property type="evidence" value="ECO:0007669"/>
    <property type="project" value="UniProtKB-UniRule"/>
</dbReference>
<keyword evidence="11" id="KW-0511">Multifunctional enzyme</keyword>
<evidence type="ECO:0000256" key="6">
    <source>
        <dbReference type="ARBA" id="ARBA00022741"/>
    </source>
</evidence>
<comment type="function">
    <text evidence="11">Catalyzes the addition and repair of the essential 3'-terminal CCA sequence in tRNAs without using a nucleic acid template. Adds these three nucleotides in the order of C, C, and A to the tRNA nucleotide-73, using CTP and ATP as substrates and producing inorganic pyrophosphate. tRNA 3'-terminal CCA addition is required both for tRNA processing and repair. Also involved in tRNA surveillance by mediating tandem CCA addition to generate a CCACCA at the 3' terminus of unstable tRNAs. While stable tRNAs receive only 3'-terminal CCA, unstable tRNAs are marked with CCACCA and rapidly degraded.</text>
</comment>
<proteinExistence type="inferred from homology"/>
<keyword evidence="7 11" id="KW-0692">RNA repair</keyword>
<keyword evidence="6 11" id="KW-0547">Nucleotide-binding</keyword>
<gene>
    <name evidence="11" type="primary">cca</name>
    <name evidence="13" type="ORF">SALWKB29_1967</name>
</gene>
<feature type="binding site" evidence="11">
    <location>
        <position position="125"/>
    </location>
    <ligand>
        <name>CTP</name>
        <dbReference type="ChEBI" id="CHEBI:37563"/>
    </ligand>
</feature>
<dbReference type="Pfam" id="PF12627">
    <property type="entry name" value="PolyA_pol_RNAbd"/>
    <property type="match status" value="1"/>
</dbReference>
<dbReference type="InterPro" id="IPR002646">
    <property type="entry name" value="PolA_pol_head_dom"/>
</dbReference>
<dbReference type="PIRSF" id="PIRSF000813">
    <property type="entry name" value="CCA_bact"/>
    <property type="match status" value="1"/>
</dbReference>
<evidence type="ECO:0000256" key="4">
    <source>
        <dbReference type="ARBA" id="ARBA00022695"/>
    </source>
</evidence>
<dbReference type="HAMAP" id="MF_01262">
    <property type="entry name" value="CCA_bact_type2"/>
    <property type="match status" value="1"/>
</dbReference>
<evidence type="ECO:0000313" key="13">
    <source>
        <dbReference type="EMBL" id="KDN13975.1"/>
    </source>
</evidence>
<feature type="binding site" evidence="11">
    <location>
        <position position="125"/>
    </location>
    <ligand>
        <name>ATP</name>
        <dbReference type="ChEBI" id="CHEBI:30616"/>
    </ligand>
</feature>
<dbReference type="PANTHER" id="PTHR47545:SF1">
    <property type="entry name" value="MULTIFUNCTIONAL CCA PROTEIN"/>
    <property type="match status" value="1"/>
</dbReference>
<dbReference type="EC" id="2.7.7.72" evidence="11"/>
<accession>A0A836Z2E1</accession>
<keyword evidence="11" id="KW-0378">Hydrolase</keyword>
<feature type="binding site" evidence="11">
    <location>
        <position position="45"/>
    </location>
    <ligand>
        <name>ATP</name>
        <dbReference type="ChEBI" id="CHEBI:30616"/>
    </ligand>
</feature>
<feature type="binding site" evidence="11">
    <location>
        <position position="45"/>
    </location>
    <ligand>
        <name>CTP</name>
        <dbReference type="ChEBI" id="CHEBI:37563"/>
    </ligand>
</feature>
<name>A0A836Z2E1_9NEIS</name>
<comment type="catalytic activity">
    <reaction evidence="11">
        <text>a tRNA precursor + 2 CTP + ATP = a tRNA with a 3' CCA end + 3 diphosphate</text>
        <dbReference type="Rhea" id="RHEA:14433"/>
        <dbReference type="Rhea" id="RHEA-COMP:10465"/>
        <dbReference type="Rhea" id="RHEA-COMP:10468"/>
        <dbReference type="ChEBI" id="CHEBI:30616"/>
        <dbReference type="ChEBI" id="CHEBI:33019"/>
        <dbReference type="ChEBI" id="CHEBI:37563"/>
        <dbReference type="ChEBI" id="CHEBI:74896"/>
        <dbReference type="ChEBI" id="CHEBI:83071"/>
        <dbReference type="EC" id="2.7.7.72"/>
    </reaction>
</comment>
<keyword evidence="5 11" id="KW-0479">Metal-binding</keyword>
<dbReference type="NCBIfam" id="NF008137">
    <property type="entry name" value="PRK10885.1"/>
    <property type="match status" value="1"/>
</dbReference>
<evidence type="ECO:0000313" key="14">
    <source>
        <dbReference type="Proteomes" id="UP000027170"/>
    </source>
</evidence>
<evidence type="ECO:0000259" key="12">
    <source>
        <dbReference type="PROSITE" id="PS51831"/>
    </source>
</evidence>
<keyword evidence="2 11" id="KW-0808">Transferase</keyword>
<dbReference type="PROSITE" id="PS51831">
    <property type="entry name" value="HD"/>
    <property type="match status" value="1"/>
</dbReference>
<comment type="caution">
    <text evidence="13">The sequence shown here is derived from an EMBL/GenBank/DDBJ whole genome shotgun (WGS) entry which is preliminary data.</text>
</comment>
<dbReference type="GO" id="GO:0042245">
    <property type="term" value="P:RNA repair"/>
    <property type="evidence" value="ECO:0007669"/>
    <property type="project" value="UniProtKB-KW"/>
</dbReference>
<dbReference type="PANTHER" id="PTHR47545">
    <property type="entry name" value="MULTIFUNCTIONAL CCA PROTEIN"/>
    <property type="match status" value="1"/>
</dbReference>
<comment type="catalytic activity">
    <reaction evidence="11">
        <text>a tRNA with a 3' CCA end + 2 CTP + ATP = a tRNA with a 3' CCACCA end + 3 diphosphate</text>
        <dbReference type="Rhea" id="RHEA:76235"/>
        <dbReference type="Rhea" id="RHEA-COMP:10468"/>
        <dbReference type="Rhea" id="RHEA-COMP:18655"/>
        <dbReference type="ChEBI" id="CHEBI:30616"/>
        <dbReference type="ChEBI" id="CHEBI:33019"/>
        <dbReference type="ChEBI" id="CHEBI:37563"/>
        <dbReference type="ChEBI" id="CHEBI:83071"/>
        <dbReference type="ChEBI" id="CHEBI:195187"/>
    </reaction>
</comment>
<dbReference type="SUPFAM" id="SSF81891">
    <property type="entry name" value="Poly A polymerase C-terminal region-like"/>
    <property type="match status" value="1"/>
</dbReference>
<comment type="cofactor">
    <cofactor evidence="11">
        <name>Ni(2+)</name>
        <dbReference type="ChEBI" id="CHEBI:49786"/>
    </cofactor>
    <text evidence="11">Nickel for phosphatase activity.</text>
</comment>
<keyword evidence="8 11" id="KW-0067">ATP-binding</keyword>
<evidence type="ECO:0000256" key="5">
    <source>
        <dbReference type="ARBA" id="ARBA00022723"/>
    </source>
</evidence>
<reference evidence="13 14" key="1">
    <citation type="submission" date="2014-03" db="EMBL/GenBank/DDBJ databases">
        <title>The genomes of two eusocial bee gut symbionts.</title>
        <authorList>
            <person name="Kwong W.K."/>
            <person name="Engel P."/>
            <person name="Koch H."/>
            <person name="Moran N.A."/>
        </authorList>
    </citation>
    <scope>NUCLEOTIDE SEQUENCE [LARGE SCALE GENOMIC DNA]</scope>
    <source>
        <strain evidence="14">wkB29</strain>
    </source>
</reference>
<comment type="subunit">
    <text evidence="11">Monomer. Can also form homodimers and oligomers.</text>
</comment>
<dbReference type="EMBL" id="JFZV01000013">
    <property type="protein sequence ID" value="KDN13975.1"/>
    <property type="molecule type" value="Genomic_DNA"/>
</dbReference>
<evidence type="ECO:0000256" key="7">
    <source>
        <dbReference type="ARBA" id="ARBA00022800"/>
    </source>
</evidence>
<protein>
    <recommendedName>
        <fullName evidence="11">Multifunctional CCA protein</fullName>
    </recommendedName>
    <domain>
        <recommendedName>
            <fullName evidence="11">CCA-adding enzyme</fullName>
            <ecNumber evidence="11">2.7.7.72</ecNumber>
        </recommendedName>
        <alternativeName>
            <fullName evidence="11">CCA tRNA nucleotidyltransferase</fullName>
        </alternativeName>
        <alternativeName>
            <fullName evidence="11">tRNA CCA-pyrophosphorylase</fullName>
        </alternativeName>
        <alternativeName>
            <fullName evidence="11">tRNA adenylyl-/cytidylyl-transferase</fullName>
        </alternativeName>
        <alternativeName>
            <fullName evidence="11">tRNA nucleotidyltransferase</fullName>
        </alternativeName>
        <alternativeName>
            <fullName evidence="11">tRNA-NT</fullName>
        </alternativeName>
    </domain>
    <domain>
        <recommendedName>
            <fullName evidence="11">2'-nucleotidase</fullName>
            <ecNumber evidence="11">3.1.3.-</ecNumber>
        </recommendedName>
    </domain>
    <domain>
        <recommendedName>
            <fullName evidence="11">2',3'-cyclic phosphodiesterase</fullName>
            <ecNumber evidence="11">3.1.4.-</ecNumber>
        </recommendedName>
    </domain>
    <domain>
        <recommendedName>
            <fullName evidence="11">Phosphatase</fullName>
        </recommendedName>
    </domain>
</protein>
<dbReference type="GO" id="GO:0005524">
    <property type="term" value="F:ATP binding"/>
    <property type="evidence" value="ECO:0007669"/>
    <property type="project" value="UniProtKB-UniRule"/>
</dbReference>
<dbReference type="InterPro" id="IPR006674">
    <property type="entry name" value="HD_domain"/>
</dbReference>
<keyword evidence="4 11" id="KW-0548">Nucleotidyltransferase</keyword>
<dbReference type="AlphaFoldDB" id="A0A836Z2E1"/>
<comment type="domain">
    <text evidence="11">Comprises two domains: an N-terminal domain containing the nucleotidyltransferase activity and a C-terminal HD domain associated with both phosphodiesterase and phosphatase activities.</text>
</comment>
<dbReference type="EC" id="3.1.3.-" evidence="11"/>
<sequence length="446" mass="50642">MFFYWFWVYLVEKSVNSRSGLRHNDILFLIDTFDMQIYLVGGAVRDKYLQHPVADRDWVVVGACAEDMLQAGYQPVGKDFPVFLHPQTHEEYALARTERKVAAGYAGFTFHAAADVTLEQDLQRRDLTINAMAEDAAGNLIDPYNGLSDLRRGILRHVSPAFAEDPVRILRIARFAARYGFQVADETMVLMRQMVDNGEVNALVAERVWQELAKGLMEKQPRLMIEVLRICGALKIILPEVDALFGVPQRADYHPEIDAGEHTLLCLQYAAEHDYSLEERYATLTHDLGKALTPVDKLPSHPGHDHAGILPVEAVNQRWQVPKVCAQLARLVCKYHIRLHSVSQFKPKTVLDILKKTDAFRRPQRFAQILRVCVADIRGRLGFEQQQYPQQQHWLAMQSAAMDIDAASIARATADSQQIAQAIDQARLNQIRPLQNAYRQSQSNGY</sequence>
<feature type="domain" description="HD" evidence="12">
    <location>
        <begin position="259"/>
        <end position="360"/>
    </location>
</feature>
<evidence type="ECO:0000256" key="11">
    <source>
        <dbReference type="HAMAP-Rule" id="MF_01261"/>
    </source>
</evidence>
<feature type="binding site" evidence="11">
    <location>
        <position position="57"/>
    </location>
    <ligand>
        <name>Mg(2+)</name>
        <dbReference type="ChEBI" id="CHEBI:18420"/>
    </ligand>
</feature>
<feature type="binding site" evidence="11">
    <location>
        <position position="171"/>
    </location>
    <ligand>
        <name>ATP</name>
        <dbReference type="ChEBI" id="CHEBI:30616"/>
    </ligand>
</feature>
<evidence type="ECO:0000256" key="8">
    <source>
        <dbReference type="ARBA" id="ARBA00022840"/>
    </source>
</evidence>
<feature type="binding site" evidence="11">
    <location>
        <position position="55"/>
    </location>
    <ligand>
        <name>Mg(2+)</name>
        <dbReference type="ChEBI" id="CHEBI:18420"/>
    </ligand>
</feature>
<evidence type="ECO:0000256" key="1">
    <source>
        <dbReference type="ARBA" id="ARBA00022596"/>
    </source>
</evidence>
<evidence type="ECO:0000256" key="9">
    <source>
        <dbReference type="ARBA" id="ARBA00022842"/>
    </source>
</evidence>
<dbReference type="GO" id="GO:0016791">
    <property type="term" value="F:phosphatase activity"/>
    <property type="evidence" value="ECO:0007669"/>
    <property type="project" value="UniProtKB-UniRule"/>
</dbReference>
<feature type="binding site" evidence="11">
    <location>
        <position position="42"/>
    </location>
    <ligand>
        <name>CTP</name>
        <dbReference type="ChEBI" id="CHEBI:37563"/>
    </ligand>
</feature>
<comment type="cofactor">
    <cofactor evidence="11">
        <name>Mg(2+)</name>
        <dbReference type="ChEBI" id="CHEBI:18420"/>
    </cofactor>
    <text evidence="11">Magnesium is required for nucleotidyltransferase activity.</text>
</comment>
<keyword evidence="3 11" id="KW-0819">tRNA processing</keyword>
<dbReference type="Gene3D" id="3.30.460.10">
    <property type="entry name" value="Beta Polymerase, domain 2"/>
    <property type="match status" value="1"/>
</dbReference>
<dbReference type="GO" id="GO:0000287">
    <property type="term" value="F:magnesium ion binding"/>
    <property type="evidence" value="ECO:0007669"/>
    <property type="project" value="UniProtKB-UniRule"/>
</dbReference>
<evidence type="ECO:0000256" key="10">
    <source>
        <dbReference type="ARBA" id="ARBA00022884"/>
    </source>
</evidence>
<dbReference type="InterPro" id="IPR032828">
    <property type="entry name" value="PolyA_RNA-bd"/>
</dbReference>
<keyword evidence="1 11" id="KW-0533">Nickel</keyword>
<dbReference type="EC" id="3.1.4.-" evidence="11"/>
<evidence type="ECO:0000256" key="2">
    <source>
        <dbReference type="ARBA" id="ARBA00022679"/>
    </source>
</evidence>
<dbReference type="Gene3D" id="1.10.3090.10">
    <property type="entry name" value="cca-adding enzyme, domain 2"/>
    <property type="match status" value="1"/>
</dbReference>
<dbReference type="SUPFAM" id="SSF81301">
    <property type="entry name" value="Nucleotidyltransferase"/>
    <property type="match status" value="1"/>
</dbReference>
<comment type="miscellaneous">
    <text evidence="11">A single active site specifically recognizes both ATP and CTP and is responsible for their addition.</text>
</comment>
<keyword evidence="9 11" id="KW-0460">Magnesium</keyword>
<feature type="binding site" evidence="11">
    <location>
        <position position="174"/>
    </location>
    <ligand>
        <name>ATP</name>
        <dbReference type="ChEBI" id="CHEBI:30616"/>
    </ligand>
</feature>
<feature type="binding site" evidence="11">
    <location>
        <position position="171"/>
    </location>
    <ligand>
        <name>CTP</name>
        <dbReference type="ChEBI" id="CHEBI:37563"/>
    </ligand>
</feature>
<feature type="binding site" evidence="11">
    <location>
        <position position="174"/>
    </location>
    <ligand>
        <name>CTP</name>
        <dbReference type="ChEBI" id="CHEBI:37563"/>
    </ligand>
</feature>
<organism evidence="13 14">
    <name type="scientific">Snodgrassella communis</name>
    <dbReference type="NCBI Taxonomy" id="2946699"/>
    <lineage>
        <taxon>Bacteria</taxon>
        <taxon>Pseudomonadati</taxon>
        <taxon>Pseudomonadota</taxon>
        <taxon>Betaproteobacteria</taxon>
        <taxon>Neisseriales</taxon>
        <taxon>Neisseriaceae</taxon>
        <taxon>Snodgrassella</taxon>
    </lineage>
</organism>
<comment type="similarity">
    <text evidence="11">Belongs to the tRNA nucleotidyltransferase/poly(A) polymerase family. Bacterial CCA-adding enzyme type 1 subfamily.</text>
</comment>
<feature type="binding site" evidence="11">
    <location>
        <position position="42"/>
    </location>
    <ligand>
        <name>ATP</name>
        <dbReference type="ChEBI" id="CHEBI:30616"/>
    </ligand>
</feature>
<evidence type="ECO:0000256" key="3">
    <source>
        <dbReference type="ARBA" id="ARBA00022694"/>
    </source>
</evidence>